<dbReference type="AlphaFoldDB" id="A0A086XQL8"/>
<dbReference type="Pfam" id="PF23987">
    <property type="entry name" value="Phage_holin_10"/>
    <property type="match status" value="1"/>
</dbReference>
<feature type="transmembrane region" description="Helical" evidence="1">
    <location>
        <begin position="40"/>
        <end position="60"/>
    </location>
</feature>
<gene>
    <name evidence="2" type="ORF">CG50_10720</name>
</gene>
<keyword evidence="1" id="KW-0472">Membrane</keyword>
<accession>A0A086XQL8</accession>
<evidence type="ECO:0000313" key="3">
    <source>
        <dbReference type="Proteomes" id="UP000028824"/>
    </source>
</evidence>
<reference evidence="2 3" key="1">
    <citation type="submission" date="2014-03" db="EMBL/GenBank/DDBJ databases">
        <title>Genome of Paenirhodobacter enshiensis DW2-9.</title>
        <authorList>
            <person name="Wang D."/>
            <person name="Wang G."/>
        </authorList>
    </citation>
    <scope>NUCLEOTIDE SEQUENCE [LARGE SCALE GENOMIC DNA]</scope>
    <source>
        <strain evidence="2 3">DW2-9</strain>
    </source>
</reference>
<evidence type="ECO:0000256" key="1">
    <source>
        <dbReference type="SAM" id="Phobius"/>
    </source>
</evidence>
<keyword evidence="1" id="KW-1133">Transmembrane helix</keyword>
<dbReference type="InterPro" id="IPR058159">
    <property type="entry name" value="Phage_holin_10"/>
</dbReference>
<keyword evidence="3" id="KW-1185">Reference proteome</keyword>
<protein>
    <submittedName>
        <fullName evidence="2">Uncharacterized protein</fullName>
    </submittedName>
</protein>
<evidence type="ECO:0000313" key="2">
    <source>
        <dbReference type="EMBL" id="KFI24318.1"/>
    </source>
</evidence>
<dbReference type="EMBL" id="JFZB01000054">
    <property type="protein sequence ID" value="KFI24318.1"/>
    <property type="molecule type" value="Genomic_DNA"/>
</dbReference>
<comment type="caution">
    <text evidence="2">The sequence shown here is derived from an EMBL/GenBank/DDBJ whole genome shotgun (WGS) entry which is preliminary data.</text>
</comment>
<name>A0A086XQL8_9RHOB</name>
<keyword evidence="1" id="KW-0812">Transmembrane</keyword>
<proteinExistence type="predicted"/>
<sequence length="67" mass="6760">MNPALVRNGLRYAAGALVAKGMIDANTGAALVSDQAVVDALTSLAGLALGAATEAVYALAKRMGWRT</sequence>
<organism evidence="2 3">
    <name type="scientific">Paenirhodobacter enshiensis</name>
    <dbReference type="NCBI Taxonomy" id="1105367"/>
    <lineage>
        <taxon>Bacteria</taxon>
        <taxon>Pseudomonadati</taxon>
        <taxon>Pseudomonadota</taxon>
        <taxon>Alphaproteobacteria</taxon>
        <taxon>Rhodobacterales</taxon>
        <taxon>Rhodobacter group</taxon>
        <taxon>Paenirhodobacter</taxon>
    </lineage>
</organism>
<dbReference type="eggNOG" id="ENOG5033G05">
    <property type="taxonomic scope" value="Bacteria"/>
</dbReference>
<dbReference type="Proteomes" id="UP000028824">
    <property type="component" value="Unassembled WGS sequence"/>
</dbReference>